<evidence type="ECO:0000313" key="1">
    <source>
        <dbReference type="EMBL" id="JAE13220.1"/>
    </source>
</evidence>
<dbReference type="EMBL" id="GBRH01184676">
    <property type="protein sequence ID" value="JAE13220.1"/>
    <property type="molecule type" value="Transcribed_RNA"/>
</dbReference>
<reference evidence="1" key="1">
    <citation type="submission" date="2014-09" db="EMBL/GenBank/DDBJ databases">
        <authorList>
            <person name="Magalhaes I.L.F."/>
            <person name="Oliveira U."/>
            <person name="Santos F.R."/>
            <person name="Vidigal T.H.D.A."/>
            <person name="Brescovit A.D."/>
            <person name="Santos A.J."/>
        </authorList>
    </citation>
    <scope>NUCLEOTIDE SEQUENCE</scope>
    <source>
        <tissue evidence="1">Shoot tissue taken approximately 20 cm above the soil surface</tissue>
    </source>
</reference>
<protein>
    <submittedName>
        <fullName evidence="1">Uncharacterized protein</fullName>
    </submittedName>
</protein>
<dbReference type="AlphaFoldDB" id="A0A0A9FJN8"/>
<accession>A0A0A9FJN8</accession>
<sequence>MWLSVQVIQRIMCTTNTLISAFEH</sequence>
<name>A0A0A9FJN8_ARUDO</name>
<reference evidence="1" key="2">
    <citation type="journal article" date="2015" name="Data Brief">
        <title>Shoot transcriptome of the giant reed, Arundo donax.</title>
        <authorList>
            <person name="Barrero R.A."/>
            <person name="Guerrero F.D."/>
            <person name="Moolhuijzen P."/>
            <person name="Goolsby J.A."/>
            <person name="Tidwell J."/>
            <person name="Bellgard S.E."/>
            <person name="Bellgard M.I."/>
        </authorList>
    </citation>
    <scope>NUCLEOTIDE SEQUENCE</scope>
    <source>
        <tissue evidence="1">Shoot tissue taken approximately 20 cm above the soil surface</tissue>
    </source>
</reference>
<proteinExistence type="predicted"/>
<organism evidence="1">
    <name type="scientific">Arundo donax</name>
    <name type="common">Giant reed</name>
    <name type="synonym">Donax arundinaceus</name>
    <dbReference type="NCBI Taxonomy" id="35708"/>
    <lineage>
        <taxon>Eukaryota</taxon>
        <taxon>Viridiplantae</taxon>
        <taxon>Streptophyta</taxon>
        <taxon>Embryophyta</taxon>
        <taxon>Tracheophyta</taxon>
        <taxon>Spermatophyta</taxon>
        <taxon>Magnoliopsida</taxon>
        <taxon>Liliopsida</taxon>
        <taxon>Poales</taxon>
        <taxon>Poaceae</taxon>
        <taxon>PACMAD clade</taxon>
        <taxon>Arundinoideae</taxon>
        <taxon>Arundineae</taxon>
        <taxon>Arundo</taxon>
    </lineage>
</organism>